<evidence type="ECO:0000313" key="1">
    <source>
        <dbReference type="EMBL" id="RDS91438.1"/>
    </source>
</evidence>
<organism evidence="1 2">
    <name type="scientific">Pseudomonas fluorescens</name>
    <dbReference type="NCBI Taxonomy" id="294"/>
    <lineage>
        <taxon>Bacteria</taxon>
        <taxon>Pseudomonadati</taxon>
        <taxon>Pseudomonadota</taxon>
        <taxon>Gammaproteobacteria</taxon>
        <taxon>Pseudomonadales</taxon>
        <taxon>Pseudomonadaceae</taxon>
        <taxon>Pseudomonas</taxon>
    </lineage>
</organism>
<comment type="caution">
    <text evidence="1">The sequence shown here is derived from an EMBL/GenBank/DDBJ whole genome shotgun (WGS) entry which is preliminary data.</text>
</comment>
<evidence type="ECO:0000313" key="2">
    <source>
        <dbReference type="Proteomes" id="UP000255541"/>
    </source>
</evidence>
<proteinExistence type="predicted"/>
<protein>
    <submittedName>
        <fullName evidence="1">DUF4329 domain-containing protein</fullName>
    </submittedName>
</protein>
<gene>
    <name evidence="1" type="ORF">DL347_08225</name>
</gene>
<sequence length="2198" mass="241367">MGTDDEHDQGSVMQEHLSREERAAARGLRYTLSPGFISADDAARYVHERIGDKRDREYGSVILQRLADSKVFATEPIPGKAATFDFSLLLERGAQNEFLDPAGYKLVGGVHSHPDQFAQLKALNPGYRDRQVRIFNSFFSTRDVVFNHYEGRAFGTAYLSGPQGVLLKYQPGFSEAERKFVDWIDDVSTAVPADGHDGTLEGFIRKVASVGRLSLLVASDDWGGVPGVIDQRWRPYLPLNSGQPTIACGAVYPEVTQALNAVQARMRRMPNVSQMALLLKHELRDEFAATHPFVLSSAEQLPTDNHLPLLAGGPPLPEGFHLQGFFYLSRPVPAQFPTVEPWLYQQFFSPRELAAYIAKARRYMHTAPSVLGISLYLRTKDNALLRYRFSGSPAETRLFTTDEPSLDLALAAGTLTPRQFVKQVAEAGELSVEQTSPLWDVEGVVENNWTPYARFPFKQATLGQAFSSADKAAQFAHAQVGERRDRAYVALILKHPDQHFVLTQLLQAGINPYGFQGFYPWDAYSKQLALPGGYQLHAWFGSHMALSWGNLDADFKTKWTRDDASVYFQGFTDVEAHRIHQLRVPGYLSGAADSLLVLEPEGADQAAFTRLFAPAPGGSLIARDLADGTYTPAEGVRKLAGVSRLRVVLGNALWGPPGVIDRHWRAFAAAPSLPSGATAVATLPALSPAFVSADDAALWAHRRIGARREREFGGVILKKPGGHFFATEPQVSSGARFDFLTLLATDDRAQFIAPPSYECQGFYRSYPAEPGEVERYNPGFTPDQVALTGSFFSNADQVFALSHRDFTPVHYLSGPDGALLKYTSSGSQQEQSLLRQLTGVEPAQPLTAFEGAVWNLAQAGDLRVVVASKVWGGGRGRVLHGWTLGSPVTSVQDLPFFTPLLSMGHSAVLVALSSVDLLGQGAVGVVLKHRTTSNYIATLPAPLGTTLASLFPVGDRDEPRLVPNYRLVGLYHAQSAQAPQRLPPRDAWLYKRFATPAVLVDAMRQSIASAGMQIAALGLKLYLRTADNALLHWQVPSAGSVNELFVVDGQTVADNGNEAALLDGTLSPRDFVRRVMRAGELSVVQQGGLWNTLGPLYDSEHLPLGSGERPLSGMFLTADDAARHAHERIGVRRGNAYAGYVLKRDDGRFVFTEPVAISGDGFASDLLRPANGSAYLVPPAGHQLYARYSSHTALSVADLERQRRLGWTLADLEVNATLFSDVEIRSVIESRLPAYLSGSPNNLISYRPSGSANELLVLSNTQREPGQHGYFERLESGQLKPVDIVARLADAGTLSVLVRSALWGPRGRVYNDWTPNFDYAEVDLQAPAFGAIFDSLDAAALNAHVRWYGRNLDAQRCTAYILKHPQRDEFVVSELLAITSGGRWLSDSSRGVGYLAGGEFAKGFELAGLLFSQQWVPAGLPTTEAWLARFFITPEVLLRAEQDARHLPRPAATAILPVYVSTHDGALLRYQPPATSLLKETTDGTGVIIAGMNLHNGTLDVQRYVSQVARPADLRVLYTSQCWDRRGAVGQGGVAWRPYANFIRRRLGPAFHSQDDAARHARSLLQGNGLLGGLILQRPDGLFVATEPLKVPQEDFDPKWIFPDEVVSTGGFPAAHTVVARYRSSPARELPFVLELAQAGLYRNMLSTRVISSALAGQDARLNREYLLGSDGCVVSYTRSHSALEEALRKQLLPLDETRLDRLENLLERQIRNAVLAPGEFVTRLANAGILRVVEGSPTWGTPRRITGAFIVNSDRPAPLAIRNALADPAFSPLFTQEQDAVRYAHQHRRHGEHLQFGYVFKSQKNGHYMVSMPLVRQSYRDFAQVFPDGLFPQGYGLEGFYLCASSDSVTPATDPLHQAFFSPTDMDIGIRFSIHGIRGKQLTFYLSCADGALLRYQYLGTDAQLDSWGSLLETRQQLRAGRMTLLSYVHRLLDKGVLDTLVRGEVWTTRNRVDTFWKPGVDEVFVPPWRAACGPVFSDGDDAARYLRRQLSPYQGKQYLSAILANAAGTSFLATLPVAAGADQSLILRLFYSGPLGPVQPAVPPAPLPDFPQPYAVAGVHLLYNSMPATDSRAPKDIALTRHFVAPTFLSYFIRVLRGLSRPSPGLYLSSQAGALLKYLPSYSAQESRVLVGGPDVYPTVFLKGVARTGKLFVLDKDDFWMNEGLLSEQQVERSNGLEVAVPEVDEPLSLRDRDEL</sequence>
<reference evidence="1 2" key="1">
    <citation type="submission" date="2018-07" db="EMBL/GenBank/DDBJ databases">
        <title>Draft Genome Sequence of Pseudomonas fluorescens AHK-1 associated with canker disease of kiwifruit.</title>
        <authorList>
            <person name="Wu Z."/>
        </authorList>
    </citation>
    <scope>NUCLEOTIDE SEQUENCE [LARGE SCALE GENOMIC DNA]</scope>
    <source>
        <strain evidence="1 2">AHK-1</strain>
    </source>
</reference>
<accession>A0A7Z6MYV3</accession>
<dbReference type="Proteomes" id="UP000255541">
    <property type="component" value="Unassembled WGS sequence"/>
</dbReference>
<dbReference type="EMBL" id="QRBA01000004">
    <property type="protein sequence ID" value="RDS91438.1"/>
    <property type="molecule type" value="Genomic_DNA"/>
</dbReference>
<name>A0A7Z6MYV3_PSEFL</name>